<dbReference type="EMBL" id="QGKM01000045">
    <property type="protein sequence ID" value="PWQ95474.1"/>
    <property type="molecule type" value="Genomic_DNA"/>
</dbReference>
<keyword evidence="2" id="KW-1185">Reference proteome</keyword>
<sequence length="413" mass="46431">MVSQLGWIDFSSEDRGKVKQALAMMADKGTLDELGIGQIRDAFADLLFPGISTIQTRAKYFIFVPRLLREYQQLPSAKRKKQPLQQYLKTQENELTRQLVECCSIDELGIIGRTSIASGGVKQLPSTIYWGGLRKFHIANTTASLAEVARALQSNEERLSYDHQDDATDHTESALIELPDNDPVWRNESKLQMQLSAVEAKFLTAKMTETIGLEDSIFAQIFASELIHGDVAPYEMEFDELVEKMLHEQTVSEACKHNLKLASDFSLAMEGPHIVLNLLLAQANGDELQVMDLSEGYKGWAKKARARDVFNTNSVNGWLTVRVDGKPRNIKPHTQLFIREFAATFLASSNHHAAEDIQKIVSQQSHKNKGKLSKLKNNAPYENWIGVERLDFRWSTAKVILKDLSEGLANVIT</sequence>
<dbReference type="AlphaFoldDB" id="A0A317CA43"/>
<dbReference type="InterPro" id="IPR045941">
    <property type="entry name" value="DUF6361"/>
</dbReference>
<gene>
    <name evidence="1" type="ORF">DKW60_14760</name>
</gene>
<dbReference type="Proteomes" id="UP000245539">
    <property type="component" value="Unassembled WGS sequence"/>
</dbReference>
<name>A0A317CA43_9GAMM</name>
<evidence type="ECO:0000313" key="1">
    <source>
        <dbReference type="EMBL" id="PWQ95474.1"/>
    </source>
</evidence>
<evidence type="ECO:0000313" key="2">
    <source>
        <dbReference type="Proteomes" id="UP000245539"/>
    </source>
</evidence>
<comment type="caution">
    <text evidence="1">The sequence shown here is derived from an EMBL/GenBank/DDBJ whole genome shotgun (WGS) entry which is preliminary data.</text>
</comment>
<dbReference type="OrthoDB" id="1825624at2"/>
<reference evidence="1 2" key="1">
    <citation type="submission" date="2018-05" db="EMBL/GenBank/DDBJ databases">
        <title>Leucothrix arctica sp. nov., isolated from Arctic seawater.</title>
        <authorList>
            <person name="Choi A."/>
            <person name="Baek K."/>
        </authorList>
    </citation>
    <scope>NUCLEOTIDE SEQUENCE [LARGE SCALE GENOMIC DNA]</scope>
    <source>
        <strain evidence="1 2">JCM 18388</strain>
    </source>
</reference>
<protein>
    <submittedName>
        <fullName evidence="1">Uncharacterized protein</fullName>
    </submittedName>
</protein>
<proteinExistence type="predicted"/>
<dbReference type="RefSeq" id="WP_109838429.1">
    <property type="nucleotide sequence ID" value="NZ_QGKM01000045.1"/>
</dbReference>
<accession>A0A317CA43</accession>
<dbReference type="Pfam" id="PF19888">
    <property type="entry name" value="DUF6361"/>
    <property type="match status" value="1"/>
</dbReference>
<organism evidence="1 2">
    <name type="scientific">Leucothrix pacifica</name>
    <dbReference type="NCBI Taxonomy" id="1247513"/>
    <lineage>
        <taxon>Bacteria</taxon>
        <taxon>Pseudomonadati</taxon>
        <taxon>Pseudomonadota</taxon>
        <taxon>Gammaproteobacteria</taxon>
        <taxon>Thiotrichales</taxon>
        <taxon>Thiotrichaceae</taxon>
        <taxon>Leucothrix</taxon>
    </lineage>
</organism>